<dbReference type="PROSITE" id="PS50195">
    <property type="entry name" value="PX"/>
    <property type="match status" value="1"/>
</dbReference>
<accession>W2FK99</accession>
<dbReference type="SUPFAM" id="SSF64268">
    <property type="entry name" value="PX domain"/>
    <property type="match status" value="1"/>
</dbReference>
<dbReference type="AlphaFoldDB" id="W2FK99"/>
<protein>
    <recommendedName>
        <fullName evidence="1">PX domain-containing protein</fullName>
    </recommendedName>
</protein>
<dbReference type="InterPro" id="IPR036871">
    <property type="entry name" value="PX_dom_sf"/>
</dbReference>
<dbReference type="VEuPathDB" id="FungiDB:PPTG_18940"/>
<feature type="non-terminal residue" evidence="2">
    <location>
        <position position="1"/>
    </location>
</feature>
<reference evidence="2" key="1">
    <citation type="submission" date="2013-11" db="EMBL/GenBank/DDBJ databases">
        <title>The Genome Sequence of Phytophthora parasitica CJ02B3.</title>
        <authorList>
            <consortium name="The Broad Institute Genomics Platform"/>
            <person name="Russ C."/>
            <person name="Tyler B."/>
            <person name="Panabieres F."/>
            <person name="Shan W."/>
            <person name="Tripathy S."/>
            <person name="Grunwald N."/>
            <person name="Machado M."/>
            <person name="Johnson C.S."/>
            <person name="Arredondo F."/>
            <person name="Hong C."/>
            <person name="Coffey M."/>
            <person name="Young S.K."/>
            <person name="Zeng Q."/>
            <person name="Gargeya S."/>
            <person name="Fitzgerald M."/>
            <person name="Abouelleil A."/>
            <person name="Alvarado L."/>
            <person name="Chapman S.B."/>
            <person name="Gainer-Dewar J."/>
            <person name="Goldberg J."/>
            <person name="Griggs A."/>
            <person name="Gujja S."/>
            <person name="Hansen M."/>
            <person name="Howarth C."/>
            <person name="Imamovic A."/>
            <person name="Ireland A."/>
            <person name="Larimer J."/>
            <person name="McCowan C."/>
            <person name="Murphy C."/>
            <person name="Pearson M."/>
            <person name="Poon T.W."/>
            <person name="Priest M."/>
            <person name="Roberts A."/>
            <person name="Saif S."/>
            <person name="Shea T."/>
            <person name="Sykes S."/>
            <person name="Wortman J."/>
            <person name="Nusbaum C."/>
            <person name="Birren B."/>
        </authorList>
    </citation>
    <scope>NUCLEOTIDE SEQUENCE [LARGE SCALE GENOMIC DNA]</scope>
    <source>
        <strain evidence="2">CJ02B3</strain>
    </source>
</reference>
<dbReference type="EMBL" id="KI689918">
    <property type="protein sequence ID" value="ETK71054.1"/>
    <property type="molecule type" value="Genomic_DNA"/>
</dbReference>
<dbReference type="Pfam" id="PF00787">
    <property type="entry name" value="PX"/>
    <property type="match status" value="1"/>
</dbReference>
<dbReference type="GO" id="GO:0035091">
    <property type="term" value="F:phosphatidylinositol binding"/>
    <property type="evidence" value="ECO:0007669"/>
    <property type="project" value="InterPro"/>
</dbReference>
<gene>
    <name evidence="2" type="ORF">L915_21638</name>
</gene>
<organism evidence="2">
    <name type="scientific">Phytophthora nicotianae</name>
    <name type="common">Potato buckeye rot agent</name>
    <name type="synonym">Phytophthora parasitica</name>
    <dbReference type="NCBI Taxonomy" id="4792"/>
    <lineage>
        <taxon>Eukaryota</taxon>
        <taxon>Sar</taxon>
        <taxon>Stramenopiles</taxon>
        <taxon>Oomycota</taxon>
        <taxon>Peronosporomycetes</taxon>
        <taxon>Peronosporales</taxon>
        <taxon>Peronosporaceae</taxon>
        <taxon>Phytophthora</taxon>
    </lineage>
</organism>
<dbReference type="InterPro" id="IPR001683">
    <property type="entry name" value="PX_dom"/>
</dbReference>
<evidence type="ECO:0000259" key="1">
    <source>
        <dbReference type="PROSITE" id="PS50195"/>
    </source>
</evidence>
<dbReference type="CDD" id="cd06093">
    <property type="entry name" value="PX_domain"/>
    <property type="match status" value="1"/>
</dbReference>
<dbReference type="Proteomes" id="UP000053236">
    <property type="component" value="Unassembled WGS sequence"/>
</dbReference>
<sequence length="215" mass="23852">SLRRKTFSQQLRQADTCFATHKASSTAAYFHHHYIFLSSVTSVAATMPYESFMPQQQVEITEVVQDTTTNAWMYVLHVQRGNTSTHSSPRGPVEEGFSHEYVISRRFSEFKQLHSALVPVMGDALTPLPADGLMTLIMADNQALLDERRQVLAQIVMDILNHPVARDLPDVLEFLGHESISAKVMAPLSGQCTGSIRKTSCPAWTAPCRASVMSS</sequence>
<name>W2FK99_PHYNI</name>
<dbReference type="Gene3D" id="3.30.1520.10">
    <property type="entry name" value="Phox-like domain"/>
    <property type="match status" value="1"/>
</dbReference>
<feature type="domain" description="PX" evidence="1">
    <location>
        <begin position="52"/>
        <end position="182"/>
    </location>
</feature>
<evidence type="ECO:0000313" key="2">
    <source>
        <dbReference type="EMBL" id="ETK71054.1"/>
    </source>
</evidence>
<proteinExistence type="predicted"/>